<keyword evidence="6" id="KW-0699">rRNA-binding</keyword>
<dbReference type="InterPro" id="IPR022973">
    <property type="entry name" value="Ribosomal_uL10_bac"/>
</dbReference>
<keyword evidence="2 6" id="KW-0689">Ribosomal protein</keyword>
<dbReference type="InterPro" id="IPR001790">
    <property type="entry name" value="Ribosomal_uL10"/>
</dbReference>
<evidence type="ECO:0000313" key="8">
    <source>
        <dbReference type="Proteomes" id="UP000294321"/>
    </source>
</evidence>
<dbReference type="InterPro" id="IPR043141">
    <property type="entry name" value="Ribosomal_uL10-like_sf"/>
</dbReference>
<reference evidence="8" key="1">
    <citation type="submission" date="2018-12" db="EMBL/GenBank/DDBJ databases">
        <title>A new species of lactobacillus.</title>
        <authorList>
            <person name="Jian Y."/>
            <person name="Xin L."/>
            <person name="Hong Z.J."/>
            <person name="Ming L.Z."/>
            <person name="Hong X.Z."/>
        </authorList>
    </citation>
    <scope>NUCLEOTIDE SEQUENCE [LARGE SCALE GENOMIC DNA]</scope>
    <source>
        <strain evidence="8">HSLZ-75</strain>
    </source>
</reference>
<dbReference type="PANTHER" id="PTHR11560">
    <property type="entry name" value="39S RIBOSOMAL PROTEIN L10, MITOCHONDRIAL"/>
    <property type="match status" value="1"/>
</dbReference>
<evidence type="ECO:0000256" key="1">
    <source>
        <dbReference type="ARBA" id="ARBA00008889"/>
    </source>
</evidence>
<evidence type="ECO:0000256" key="5">
    <source>
        <dbReference type="ARBA" id="ARBA00035202"/>
    </source>
</evidence>
<dbReference type="GO" id="GO:0006412">
    <property type="term" value="P:translation"/>
    <property type="evidence" value="ECO:0007669"/>
    <property type="project" value="UniProtKB-UniRule"/>
</dbReference>
<organism evidence="7 8">
    <name type="scientific">Acetilactobacillus jinshanensis</name>
    <dbReference type="NCBI Taxonomy" id="1720083"/>
    <lineage>
        <taxon>Bacteria</taxon>
        <taxon>Bacillati</taxon>
        <taxon>Bacillota</taxon>
        <taxon>Bacilli</taxon>
        <taxon>Lactobacillales</taxon>
        <taxon>Lactobacillaceae</taxon>
        <taxon>Acetilactobacillus</taxon>
    </lineage>
</organism>
<dbReference type="Proteomes" id="UP000294321">
    <property type="component" value="Chromosome"/>
</dbReference>
<dbReference type="KEGG" id="lji:ELX58_06990"/>
<dbReference type="EMBL" id="CP034726">
    <property type="protein sequence ID" value="QBP18843.1"/>
    <property type="molecule type" value="Genomic_DNA"/>
</dbReference>
<keyword evidence="3 6" id="KW-0687">Ribonucleoprotein</keyword>
<evidence type="ECO:0000313" key="7">
    <source>
        <dbReference type="EMBL" id="QBP18843.1"/>
    </source>
</evidence>
<dbReference type="CDD" id="cd05797">
    <property type="entry name" value="Ribosomal_L10"/>
    <property type="match status" value="1"/>
</dbReference>
<dbReference type="RefSeq" id="WP_133442401.1">
    <property type="nucleotide sequence ID" value="NZ_CP034726.1"/>
</dbReference>
<comment type="subunit">
    <text evidence="4 6">Part of the ribosomal stalk of the 50S ribosomal subunit. The N-terminus interacts with L11 and the large rRNA to form the base of the stalk. The C-terminus forms an elongated spine to which L12 dimers bind in a sequential fashion forming a multimeric L10(L12)X complex.</text>
</comment>
<keyword evidence="6" id="KW-0694">RNA-binding</keyword>
<gene>
    <name evidence="6" type="primary">rplJ</name>
    <name evidence="7" type="ORF">ELX58_06990</name>
</gene>
<accession>A0A4P6ZMJ5</accession>
<evidence type="ECO:0000256" key="4">
    <source>
        <dbReference type="ARBA" id="ARBA00026025"/>
    </source>
</evidence>
<name>A0A4P6ZMJ5_9LACO</name>
<comment type="function">
    <text evidence="6">Forms part of the ribosomal stalk, playing a central role in the interaction of the ribosome with GTP-bound translation factors.</text>
</comment>
<sequence length="171" mass="18652">MKKDVLEAKKQEVKKFADLLKNSKSAIVVNYRGLKVGQMTKLRKALYKASSSFHVVKNNILVRAANEVGYKGFEKFSKGPTAVAFATKDPIEPSKILLKMSKATKGVVEFKGGVIDGKMVPVKTIETYASLPSRKELLSTLANVLQDPIRKVALIVKAMAEKKSKAGNDAA</sequence>
<dbReference type="Pfam" id="PF00466">
    <property type="entry name" value="Ribosomal_L10"/>
    <property type="match status" value="1"/>
</dbReference>
<proteinExistence type="inferred from homology"/>
<dbReference type="SUPFAM" id="SSF160369">
    <property type="entry name" value="Ribosomal protein L10-like"/>
    <property type="match status" value="1"/>
</dbReference>
<evidence type="ECO:0000256" key="3">
    <source>
        <dbReference type="ARBA" id="ARBA00023274"/>
    </source>
</evidence>
<protein>
    <recommendedName>
        <fullName evidence="5 6">Large ribosomal subunit protein uL10</fullName>
    </recommendedName>
</protein>
<dbReference type="GO" id="GO:0005840">
    <property type="term" value="C:ribosome"/>
    <property type="evidence" value="ECO:0007669"/>
    <property type="project" value="UniProtKB-KW"/>
</dbReference>
<dbReference type="Gene3D" id="3.30.70.1730">
    <property type="match status" value="1"/>
</dbReference>
<dbReference type="HAMAP" id="MF_00362">
    <property type="entry name" value="Ribosomal_uL10"/>
    <property type="match status" value="1"/>
</dbReference>
<dbReference type="GO" id="GO:1990904">
    <property type="term" value="C:ribonucleoprotein complex"/>
    <property type="evidence" value="ECO:0007669"/>
    <property type="project" value="UniProtKB-KW"/>
</dbReference>
<comment type="similarity">
    <text evidence="1 6">Belongs to the universal ribosomal protein uL10 family.</text>
</comment>
<dbReference type="InterPro" id="IPR047865">
    <property type="entry name" value="Ribosomal_uL10_bac_type"/>
</dbReference>
<dbReference type="GO" id="GO:0070180">
    <property type="term" value="F:large ribosomal subunit rRNA binding"/>
    <property type="evidence" value="ECO:0007669"/>
    <property type="project" value="UniProtKB-UniRule"/>
</dbReference>
<dbReference type="OrthoDB" id="9808307at2"/>
<evidence type="ECO:0000256" key="6">
    <source>
        <dbReference type="HAMAP-Rule" id="MF_00362"/>
    </source>
</evidence>
<dbReference type="NCBIfam" id="NF000955">
    <property type="entry name" value="PRK00099.1-1"/>
    <property type="match status" value="1"/>
</dbReference>
<dbReference type="AlphaFoldDB" id="A0A4P6ZMJ5"/>
<keyword evidence="8" id="KW-1185">Reference proteome</keyword>
<evidence type="ECO:0000256" key="2">
    <source>
        <dbReference type="ARBA" id="ARBA00022980"/>
    </source>
</evidence>